<dbReference type="SMART" id="SM00233">
    <property type="entry name" value="PH"/>
    <property type="match status" value="1"/>
</dbReference>
<evidence type="ECO:0000259" key="5">
    <source>
        <dbReference type="PROSITE" id="PS50003"/>
    </source>
</evidence>
<keyword evidence="2 4" id="KW-0863">Zinc-finger</keyword>
<dbReference type="PROSITE" id="PS50178">
    <property type="entry name" value="ZF_FYVE"/>
    <property type="match status" value="1"/>
</dbReference>
<keyword evidence="1" id="KW-0479">Metal-binding</keyword>
<dbReference type="PROSITE" id="PS50003">
    <property type="entry name" value="PH_DOMAIN"/>
    <property type="match status" value="1"/>
</dbReference>
<dbReference type="SUPFAM" id="SSF50729">
    <property type="entry name" value="PH domain-like"/>
    <property type="match status" value="1"/>
</dbReference>
<dbReference type="STRING" id="1676925.ENSPKIP00000019180"/>
<dbReference type="GO" id="GO:0007032">
    <property type="term" value="P:endosome organization"/>
    <property type="evidence" value="ECO:0007669"/>
    <property type="project" value="TreeGrafter"/>
</dbReference>
<dbReference type="InterPro" id="IPR017455">
    <property type="entry name" value="Znf_FYVE-rel"/>
</dbReference>
<dbReference type="InterPro" id="IPR051765">
    <property type="entry name" value="PH_domain-containing_F"/>
</dbReference>
<evidence type="ECO:0000313" key="8">
    <source>
        <dbReference type="Proteomes" id="UP000261540"/>
    </source>
</evidence>
<evidence type="ECO:0000259" key="6">
    <source>
        <dbReference type="PROSITE" id="PS50178"/>
    </source>
</evidence>
<proteinExistence type="predicted"/>
<keyword evidence="8" id="KW-1185">Reference proteome</keyword>
<dbReference type="GO" id="GO:0005769">
    <property type="term" value="C:early endosome"/>
    <property type="evidence" value="ECO:0007669"/>
    <property type="project" value="TreeGrafter"/>
</dbReference>
<evidence type="ECO:0000256" key="2">
    <source>
        <dbReference type="ARBA" id="ARBA00022771"/>
    </source>
</evidence>
<accession>A0A3B3RMW3</accession>
<dbReference type="InterPro" id="IPR013083">
    <property type="entry name" value="Znf_RING/FYVE/PHD"/>
</dbReference>
<evidence type="ECO:0000313" key="7">
    <source>
        <dbReference type="Ensembl" id="ENSPKIP00000019180.1"/>
    </source>
</evidence>
<dbReference type="InterPro" id="IPR000306">
    <property type="entry name" value="Znf_FYVE"/>
</dbReference>
<dbReference type="Pfam" id="PF00169">
    <property type="entry name" value="PH"/>
    <property type="match status" value="1"/>
</dbReference>
<dbReference type="InterPro" id="IPR001849">
    <property type="entry name" value="PH_domain"/>
</dbReference>
<dbReference type="InterPro" id="IPR011993">
    <property type="entry name" value="PH-like_dom_sf"/>
</dbReference>
<name>A0A3B3RMW3_9TELE</name>
<dbReference type="Gene3D" id="2.30.29.30">
    <property type="entry name" value="Pleckstrin-homology domain (PH domain)/Phosphotyrosine-binding domain (PTB)"/>
    <property type="match status" value="1"/>
</dbReference>
<dbReference type="PANTHER" id="PTHR46280:SF2">
    <property type="entry name" value="PLECKSTRIN HOMOLOGY DOMAIN-CONTAINING FAMILY F MEMBER 1"/>
    <property type="match status" value="1"/>
</dbReference>
<dbReference type="Proteomes" id="UP000261540">
    <property type="component" value="Unplaced"/>
</dbReference>
<dbReference type="GeneTree" id="ENSGT00940000160728"/>
<dbReference type="Ensembl" id="ENSPKIT00000036023.1">
    <property type="protein sequence ID" value="ENSPKIP00000019180.1"/>
    <property type="gene ID" value="ENSPKIG00000004449.1"/>
</dbReference>
<dbReference type="AlphaFoldDB" id="A0A3B3RMW3"/>
<dbReference type="SMART" id="SM00064">
    <property type="entry name" value="FYVE"/>
    <property type="match status" value="1"/>
</dbReference>
<dbReference type="SUPFAM" id="SSF57903">
    <property type="entry name" value="FYVE/PHD zinc finger"/>
    <property type="match status" value="1"/>
</dbReference>
<sequence length="261" mass="29711">MVDQLAYSEENAERIAAVDNLFSTTGQVLARPGRVLVGEGRLLKLCRRRPQAKMFFLFNDILVYGSIVVEGRWCERQKVVPLENVVLEDMEDGPELKNRWLIRTPRKSFCVSAASAEEKVAWIEHIEDCRQRRMERTGEVPTAPLAAAWIPDKASAICMRCCSKFSMRHRRHHCRQCGFVVCATCSRSRYVLRHISQKPVRVCQLCHQMLQDNAQNRGRGGSDGKEWSDDDELDRPDFTIGLLSEALNPQVLSVSLGKSFC</sequence>
<dbReference type="GO" id="GO:0008270">
    <property type="term" value="F:zinc ion binding"/>
    <property type="evidence" value="ECO:0007669"/>
    <property type="project" value="UniProtKB-KW"/>
</dbReference>
<feature type="domain" description="PH" evidence="5">
    <location>
        <begin position="35"/>
        <end position="131"/>
    </location>
</feature>
<keyword evidence="3" id="KW-0862">Zinc</keyword>
<reference evidence="7" key="1">
    <citation type="submission" date="2025-08" db="UniProtKB">
        <authorList>
            <consortium name="Ensembl"/>
        </authorList>
    </citation>
    <scope>IDENTIFICATION</scope>
</reference>
<reference evidence="7" key="2">
    <citation type="submission" date="2025-09" db="UniProtKB">
        <authorList>
            <consortium name="Ensembl"/>
        </authorList>
    </citation>
    <scope>IDENTIFICATION</scope>
</reference>
<dbReference type="Pfam" id="PF01363">
    <property type="entry name" value="FYVE"/>
    <property type="match status" value="1"/>
</dbReference>
<evidence type="ECO:0000256" key="4">
    <source>
        <dbReference type="PROSITE-ProRule" id="PRU00091"/>
    </source>
</evidence>
<feature type="domain" description="FYVE-type" evidence="6">
    <location>
        <begin position="152"/>
        <end position="211"/>
    </location>
</feature>
<evidence type="ECO:0000256" key="3">
    <source>
        <dbReference type="ARBA" id="ARBA00022833"/>
    </source>
</evidence>
<organism evidence="7 8">
    <name type="scientific">Paramormyrops kingsleyae</name>
    <dbReference type="NCBI Taxonomy" id="1676925"/>
    <lineage>
        <taxon>Eukaryota</taxon>
        <taxon>Metazoa</taxon>
        <taxon>Chordata</taxon>
        <taxon>Craniata</taxon>
        <taxon>Vertebrata</taxon>
        <taxon>Euteleostomi</taxon>
        <taxon>Actinopterygii</taxon>
        <taxon>Neopterygii</taxon>
        <taxon>Teleostei</taxon>
        <taxon>Osteoglossocephala</taxon>
        <taxon>Osteoglossomorpha</taxon>
        <taxon>Osteoglossiformes</taxon>
        <taxon>Mormyridae</taxon>
        <taxon>Paramormyrops</taxon>
    </lineage>
</organism>
<dbReference type="Gene3D" id="3.30.40.10">
    <property type="entry name" value="Zinc/RING finger domain, C3HC4 (zinc finger)"/>
    <property type="match status" value="1"/>
</dbReference>
<evidence type="ECO:0000256" key="1">
    <source>
        <dbReference type="ARBA" id="ARBA00022723"/>
    </source>
</evidence>
<dbReference type="GO" id="GO:0035091">
    <property type="term" value="F:phosphatidylinositol binding"/>
    <property type="evidence" value="ECO:0007669"/>
    <property type="project" value="TreeGrafter"/>
</dbReference>
<dbReference type="GO" id="GO:0008333">
    <property type="term" value="P:endosome to lysosome transport"/>
    <property type="evidence" value="ECO:0007669"/>
    <property type="project" value="TreeGrafter"/>
</dbReference>
<dbReference type="PANTHER" id="PTHR46280">
    <property type="entry name" value="PLECKSTRIN HOMOLOGY DOMAIN-CONTAINING FAMILY F MEMBER 2-RELATED"/>
    <property type="match status" value="1"/>
</dbReference>
<protein>
    <submittedName>
        <fullName evidence="7">Pleckstrin homology and FYVE domain containing 1</fullName>
    </submittedName>
</protein>
<dbReference type="InterPro" id="IPR011011">
    <property type="entry name" value="Znf_FYVE_PHD"/>
</dbReference>
<dbReference type="CDD" id="cd01218">
    <property type="entry name" value="PH_Phafin2-like"/>
    <property type="match status" value="1"/>
</dbReference>
<dbReference type="InterPro" id="IPR037871">
    <property type="entry name" value="PH_Phafin"/>
</dbReference>